<dbReference type="NCBIfam" id="NF047744">
    <property type="entry name" value="CG0192_rel"/>
    <property type="match status" value="1"/>
</dbReference>
<gene>
    <name evidence="6" type="ORF">MUN78_10870</name>
</gene>
<evidence type="ECO:0000256" key="4">
    <source>
        <dbReference type="ARBA" id="ARBA00022840"/>
    </source>
</evidence>
<dbReference type="InterPro" id="IPR040999">
    <property type="entry name" value="Mak_N_cap"/>
</dbReference>
<dbReference type="RefSeq" id="WP_244726398.1">
    <property type="nucleotide sequence ID" value="NZ_CP095045.1"/>
</dbReference>
<evidence type="ECO:0000259" key="5">
    <source>
        <dbReference type="Pfam" id="PF18085"/>
    </source>
</evidence>
<keyword evidence="3" id="KW-0418">Kinase</keyword>
<keyword evidence="1" id="KW-0808">Transferase</keyword>
<protein>
    <recommendedName>
        <fullName evidence="5">Maltokinase N-terminal cap domain-containing protein</fullName>
    </recommendedName>
</protein>
<evidence type="ECO:0000313" key="7">
    <source>
        <dbReference type="Proteomes" id="UP000831786"/>
    </source>
</evidence>
<accession>A0ABY4FJP2</accession>
<organism evidence="6 7">
    <name type="scientific">Leucobacter allii</name>
    <dbReference type="NCBI Taxonomy" id="2932247"/>
    <lineage>
        <taxon>Bacteria</taxon>
        <taxon>Bacillati</taxon>
        <taxon>Actinomycetota</taxon>
        <taxon>Actinomycetes</taxon>
        <taxon>Micrococcales</taxon>
        <taxon>Microbacteriaceae</taxon>
        <taxon>Leucobacter</taxon>
    </lineage>
</organism>
<name>A0ABY4FJP2_9MICO</name>
<dbReference type="Proteomes" id="UP000831786">
    <property type="component" value="Chromosome"/>
</dbReference>
<reference evidence="6 7" key="1">
    <citation type="submission" date="2022-04" db="EMBL/GenBank/DDBJ databases">
        <title>Leucobacter sp. isolated from rhizosphere of garlic.</title>
        <authorList>
            <person name="Won M."/>
            <person name="Lee C.-M."/>
            <person name="Woen H.-Y."/>
            <person name="Kwon S.-W."/>
        </authorList>
    </citation>
    <scope>NUCLEOTIDE SEQUENCE [LARGE SCALE GENOMIC DNA]</scope>
    <source>
        <strain evidence="6 7">H21R-40</strain>
    </source>
</reference>
<feature type="domain" description="Maltokinase N-terminal cap" evidence="5">
    <location>
        <begin position="20"/>
        <end position="102"/>
    </location>
</feature>
<keyword evidence="4" id="KW-0067">ATP-binding</keyword>
<evidence type="ECO:0000256" key="2">
    <source>
        <dbReference type="ARBA" id="ARBA00022741"/>
    </source>
</evidence>
<keyword evidence="2" id="KW-0547">Nucleotide-binding</keyword>
<dbReference type="EMBL" id="CP095045">
    <property type="protein sequence ID" value="UOQ56192.1"/>
    <property type="molecule type" value="Genomic_DNA"/>
</dbReference>
<keyword evidence="7" id="KW-1185">Reference proteome</keyword>
<dbReference type="Pfam" id="PF18085">
    <property type="entry name" value="Mak_N_cap"/>
    <property type="match status" value="1"/>
</dbReference>
<proteinExistence type="predicted"/>
<evidence type="ECO:0000313" key="6">
    <source>
        <dbReference type="EMBL" id="UOQ56192.1"/>
    </source>
</evidence>
<sequence length="213" mass="22383">MSIIHRTTLTPSKYELLAAWLPAQPWFSGDPARLEAIGAYRFDDPEGAVGIEGHLCTAGDDTVYHVPLSYRGAPLEAGEEFLVGTMEHGVLGTRWASDAIGDPVFRAVLASTIAHGGTGSREFVQDAEGAESERDPSVRVAGTGVAAAEVPELWAVEVQQRGTSTVAESEFAALAVLRVVDRAADGADDPVGTQSLRGAWGDRIGALLATLTV</sequence>
<evidence type="ECO:0000256" key="1">
    <source>
        <dbReference type="ARBA" id="ARBA00022679"/>
    </source>
</evidence>
<evidence type="ECO:0000256" key="3">
    <source>
        <dbReference type="ARBA" id="ARBA00022777"/>
    </source>
</evidence>